<feature type="signal peptide" evidence="3">
    <location>
        <begin position="1"/>
        <end position="24"/>
    </location>
</feature>
<feature type="chain" id="PRO_5019563298" description="Proteinase inhibitor I42 chagasin domain-containing protein" evidence="3">
    <location>
        <begin position="25"/>
        <end position="134"/>
    </location>
</feature>
<sequence>MRRLSAVRGIGLLFFFCFCSHVFAAGTDASAGGRTVTTKVGEVFVIALDANRTTGYQWVLARPLNEKKAEFICSKYKKLSDGRAGEAGEDLLLFKALSPGKIKIYLKYVRLWEKDKKPARKAVYTVIIRPLPAA</sequence>
<keyword evidence="2" id="KW-0789">Thiol protease inhibitor</keyword>
<dbReference type="Proteomes" id="UP000287243">
    <property type="component" value="Chromosome"/>
</dbReference>
<name>A0A410P2P5_VELA1</name>
<evidence type="ECO:0000313" key="5">
    <source>
        <dbReference type="EMBL" id="QAT16362.1"/>
    </source>
</evidence>
<dbReference type="InterPro" id="IPR052781">
    <property type="entry name" value="Cys_protease_inhibitor_I42"/>
</dbReference>
<evidence type="ECO:0000259" key="4">
    <source>
        <dbReference type="Pfam" id="PF09394"/>
    </source>
</evidence>
<reference evidence="5 6" key="1">
    <citation type="submission" date="2017-01" db="EMBL/GenBank/DDBJ databases">
        <title>First insights into the biology of 'candidatus Vampirococcus archaeovorus'.</title>
        <authorList>
            <person name="Kizina J."/>
            <person name="Jordan S."/>
            <person name="Stueber K."/>
            <person name="Reinhardt R."/>
            <person name="Harder J."/>
        </authorList>
    </citation>
    <scope>NUCLEOTIDE SEQUENCE [LARGE SCALE GENOMIC DNA]</scope>
    <source>
        <strain evidence="5 6">LiM</strain>
    </source>
</reference>
<dbReference type="InterPro" id="IPR018990">
    <property type="entry name" value="Prot_inh_I42_chagasin"/>
</dbReference>
<evidence type="ECO:0000256" key="1">
    <source>
        <dbReference type="ARBA" id="ARBA00022690"/>
    </source>
</evidence>
<dbReference type="EMBL" id="CP019384">
    <property type="protein sequence ID" value="QAT16362.1"/>
    <property type="molecule type" value="Genomic_DNA"/>
</dbReference>
<evidence type="ECO:0000256" key="3">
    <source>
        <dbReference type="SAM" id="SignalP"/>
    </source>
</evidence>
<dbReference type="AlphaFoldDB" id="A0A410P2P5"/>
<organism evidence="5 6">
    <name type="scientific">Velamenicoccus archaeovorus</name>
    <dbReference type="NCBI Taxonomy" id="1930593"/>
    <lineage>
        <taxon>Bacteria</taxon>
        <taxon>Pseudomonadati</taxon>
        <taxon>Candidatus Omnitrophota</taxon>
        <taxon>Candidatus Velamenicoccus</taxon>
    </lineage>
</organism>
<accession>A0A410P2P5</accession>
<dbReference type="PANTHER" id="PTHR36530">
    <property type="entry name" value="INHIBITOR OF CYSTEINE PEPTIDASE"/>
    <property type="match status" value="1"/>
</dbReference>
<dbReference type="OrthoDB" id="5525964at2"/>
<dbReference type="InterPro" id="IPR036331">
    <property type="entry name" value="Chagasin-like_sf"/>
</dbReference>
<evidence type="ECO:0000256" key="2">
    <source>
        <dbReference type="ARBA" id="ARBA00022704"/>
    </source>
</evidence>
<gene>
    <name evidence="5" type="ORF">BU251_00730</name>
</gene>
<dbReference type="Gene3D" id="2.60.40.2020">
    <property type="match status" value="1"/>
</dbReference>
<dbReference type="KEGG" id="vai:BU251_00730"/>
<keyword evidence="1" id="KW-0646">Protease inhibitor</keyword>
<evidence type="ECO:0000313" key="6">
    <source>
        <dbReference type="Proteomes" id="UP000287243"/>
    </source>
</evidence>
<dbReference type="PANTHER" id="PTHR36530:SF1">
    <property type="entry name" value="AMOEBIASIN-1"/>
    <property type="match status" value="1"/>
</dbReference>
<protein>
    <recommendedName>
        <fullName evidence="4">Proteinase inhibitor I42 chagasin domain-containing protein</fullName>
    </recommendedName>
</protein>
<dbReference type="SUPFAM" id="SSF141066">
    <property type="entry name" value="ICP-like"/>
    <property type="match status" value="1"/>
</dbReference>
<proteinExistence type="predicted"/>
<dbReference type="Pfam" id="PF09394">
    <property type="entry name" value="Inhibitor_I42"/>
    <property type="match status" value="1"/>
</dbReference>
<feature type="domain" description="Proteinase inhibitor I42 chagasin" evidence="4">
    <location>
        <begin position="38"/>
        <end position="126"/>
    </location>
</feature>
<dbReference type="GO" id="GO:0004869">
    <property type="term" value="F:cysteine-type endopeptidase inhibitor activity"/>
    <property type="evidence" value="ECO:0007669"/>
    <property type="project" value="UniProtKB-KW"/>
</dbReference>
<dbReference type="RefSeq" id="WP_128698999.1">
    <property type="nucleotide sequence ID" value="NZ_CP019384.1"/>
</dbReference>
<keyword evidence="3" id="KW-0732">Signal</keyword>
<keyword evidence="6" id="KW-1185">Reference proteome</keyword>